<evidence type="ECO:0000256" key="8">
    <source>
        <dbReference type="ARBA" id="ARBA00023026"/>
    </source>
</evidence>
<feature type="compositionally biased region" description="Basic and acidic residues" evidence="11">
    <location>
        <begin position="234"/>
        <end position="246"/>
    </location>
</feature>
<dbReference type="GO" id="GO:0005576">
    <property type="term" value="C:extracellular region"/>
    <property type="evidence" value="ECO:0007669"/>
    <property type="project" value="UniProtKB-SubCell"/>
</dbReference>
<feature type="region of interest" description="Disordered" evidence="11">
    <location>
        <begin position="218"/>
        <end position="343"/>
    </location>
</feature>
<dbReference type="EC" id="2.4.2.31" evidence="10"/>
<dbReference type="Pfam" id="PF01129">
    <property type="entry name" value="ART"/>
    <property type="match status" value="1"/>
</dbReference>
<comment type="similarity">
    <text evidence="2 10">Belongs to the Arg-specific ADP-ribosyltransferase family.</text>
</comment>
<reference evidence="12" key="1">
    <citation type="submission" date="2021-02" db="EMBL/GenBank/DDBJ databases">
        <authorList>
            <person name="Nowell W R."/>
        </authorList>
    </citation>
    <scope>NUCLEOTIDE SEQUENCE</scope>
</reference>
<dbReference type="Proteomes" id="UP000663873">
    <property type="component" value="Unassembled WGS sequence"/>
</dbReference>
<dbReference type="EMBL" id="CAJOBR010001150">
    <property type="protein sequence ID" value="CAF4582880.1"/>
    <property type="molecule type" value="Genomic_DNA"/>
</dbReference>
<keyword evidence="10" id="KW-0520">NAD</keyword>
<evidence type="ECO:0000256" key="6">
    <source>
        <dbReference type="ARBA" id="ARBA00022679"/>
    </source>
</evidence>
<keyword evidence="6 10" id="KW-0808">Transferase</keyword>
<evidence type="ECO:0000256" key="4">
    <source>
        <dbReference type="ARBA" id="ARBA00022656"/>
    </source>
</evidence>
<keyword evidence="10" id="KW-0521">NADP</keyword>
<evidence type="ECO:0000313" key="18">
    <source>
        <dbReference type="Proteomes" id="UP000663825"/>
    </source>
</evidence>
<dbReference type="AlphaFoldDB" id="A0A817RL47"/>
<dbReference type="Proteomes" id="UP000663872">
    <property type="component" value="Unassembled WGS sequence"/>
</dbReference>
<evidence type="ECO:0000256" key="9">
    <source>
        <dbReference type="ARBA" id="ARBA00047597"/>
    </source>
</evidence>
<evidence type="ECO:0000256" key="5">
    <source>
        <dbReference type="ARBA" id="ARBA00022676"/>
    </source>
</evidence>
<dbReference type="PANTHER" id="PTHR10339:SF25">
    <property type="entry name" value="SECRETED EXOENZYME S"/>
    <property type="match status" value="1"/>
</dbReference>
<comment type="subcellular location">
    <subcellularLocation>
        <location evidence="1">Secreted</location>
    </subcellularLocation>
</comment>
<evidence type="ECO:0000313" key="19">
    <source>
        <dbReference type="Proteomes" id="UP000663873"/>
    </source>
</evidence>
<evidence type="ECO:0000256" key="10">
    <source>
        <dbReference type="RuleBase" id="RU361228"/>
    </source>
</evidence>
<dbReference type="EMBL" id="CAJNYT010000036">
    <property type="protein sequence ID" value="CAF3309681.1"/>
    <property type="molecule type" value="Genomic_DNA"/>
</dbReference>
<dbReference type="GO" id="GO:0003950">
    <property type="term" value="F:NAD+ poly-ADP-ribosyltransferase activity"/>
    <property type="evidence" value="ECO:0007669"/>
    <property type="project" value="TreeGrafter"/>
</dbReference>
<proteinExistence type="inferred from homology"/>
<evidence type="ECO:0000256" key="3">
    <source>
        <dbReference type="ARBA" id="ARBA00022525"/>
    </source>
</evidence>
<dbReference type="Proteomes" id="UP000663862">
    <property type="component" value="Unassembled WGS sequence"/>
</dbReference>
<comment type="catalytic activity">
    <reaction evidence="9 10">
        <text>L-arginyl-[protein] + NAD(+) = N(omega)-(ADP-D-ribosyl)-L-arginyl-[protein] + nicotinamide + H(+)</text>
        <dbReference type="Rhea" id="RHEA:19149"/>
        <dbReference type="Rhea" id="RHEA-COMP:10532"/>
        <dbReference type="Rhea" id="RHEA-COMP:15087"/>
        <dbReference type="ChEBI" id="CHEBI:15378"/>
        <dbReference type="ChEBI" id="CHEBI:17154"/>
        <dbReference type="ChEBI" id="CHEBI:29965"/>
        <dbReference type="ChEBI" id="CHEBI:57540"/>
        <dbReference type="ChEBI" id="CHEBI:142554"/>
        <dbReference type="EC" id="2.4.2.31"/>
    </reaction>
</comment>
<organism evidence="12 18">
    <name type="scientific">Rotaria socialis</name>
    <dbReference type="NCBI Taxonomy" id="392032"/>
    <lineage>
        <taxon>Eukaryota</taxon>
        <taxon>Metazoa</taxon>
        <taxon>Spiralia</taxon>
        <taxon>Gnathifera</taxon>
        <taxon>Rotifera</taxon>
        <taxon>Eurotatoria</taxon>
        <taxon>Bdelloidea</taxon>
        <taxon>Philodinida</taxon>
        <taxon>Philodinidae</taxon>
        <taxon>Rotaria</taxon>
    </lineage>
</organism>
<keyword evidence="5 10" id="KW-0328">Glycosyltransferase</keyword>
<dbReference type="OrthoDB" id="423533at2759"/>
<evidence type="ECO:0000256" key="7">
    <source>
        <dbReference type="ARBA" id="ARBA00022695"/>
    </source>
</evidence>
<dbReference type="Proteomes" id="UP000663869">
    <property type="component" value="Unassembled WGS sequence"/>
</dbReference>
<dbReference type="InterPro" id="IPR000768">
    <property type="entry name" value="ART"/>
</dbReference>
<evidence type="ECO:0000313" key="13">
    <source>
        <dbReference type="EMBL" id="CAF3309681.1"/>
    </source>
</evidence>
<protein>
    <recommendedName>
        <fullName evidence="10">NAD(P)(+)--arginine ADP-ribosyltransferase</fullName>
        <ecNumber evidence="10">2.4.2.31</ecNumber>
    </recommendedName>
    <alternativeName>
        <fullName evidence="10">Mono(ADP-ribosyl)transferase</fullName>
    </alternativeName>
</protein>
<dbReference type="SUPFAM" id="SSF56399">
    <property type="entry name" value="ADP-ribosylation"/>
    <property type="match status" value="1"/>
</dbReference>
<dbReference type="PANTHER" id="PTHR10339">
    <property type="entry name" value="ADP-RIBOSYLTRANSFERASE"/>
    <property type="match status" value="1"/>
</dbReference>
<dbReference type="Gene3D" id="3.90.176.10">
    <property type="entry name" value="Toxin ADP-ribosyltransferase, Chain A, domain 1"/>
    <property type="match status" value="1"/>
</dbReference>
<dbReference type="EMBL" id="CAJOBQ010001298">
    <property type="protein sequence ID" value="CAF4475001.1"/>
    <property type="molecule type" value="Genomic_DNA"/>
</dbReference>
<dbReference type="GO" id="GO:0090729">
    <property type="term" value="F:toxin activity"/>
    <property type="evidence" value="ECO:0007669"/>
    <property type="project" value="UniProtKB-KW"/>
</dbReference>
<evidence type="ECO:0000256" key="11">
    <source>
        <dbReference type="SAM" id="MobiDB-lite"/>
    </source>
</evidence>
<keyword evidence="19" id="KW-1185">Reference proteome</keyword>
<dbReference type="Proteomes" id="UP000663825">
    <property type="component" value="Unassembled WGS sequence"/>
</dbReference>
<dbReference type="GO" id="GO:0016779">
    <property type="term" value="F:nucleotidyltransferase activity"/>
    <property type="evidence" value="ECO:0007669"/>
    <property type="project" value="UniProtKB-KW"/>
</dbReference>
<feature type="compositionally biased region" description="Basic and acidic residues" evidence="11">
    <location>
        <begin position="324"/>
        <end position="343"/>
    </location>
</feature>
<sequence length="343" mass="39283">MYPNQRDRFANLLPGVTEDQFRNSQFLKISNQVEKYPSCSAVVESLLTIEDINDRSHPVLVSLEKHSDSHDAIKIYSSYMDVGPLKFYKYVNEQLLADDKDTLTKLMPFIRRATYQINHNSANEGTILYRGMNLNEQQQDFFRIGKFFRFPGFTATTAKKHIARSFGKTLFEIHVSAPCHQVINMANISYFQEEEEWLFSPYSRFRVKDKTKELIILQSTDDSSDADEQSCTSDADKDESTDSEDHNSDDDEEDHSHNNEEHKSSSDENSTSCETDETSESDNVVSNDSRCDEEDLSDNTDNRSSDNSSDLNSNNDEQNSSYDSDEKSSNDDSDSHHSSYDDE</sequence>
<feature type="compositionally biased region" description="Low complexity" evidence="11">
    <location>
        <begin position="305"/>
        <end position="322"/>
    </location>
</feature>
<evidence type="ECO:0000313" key="16">
    <source>
        <dbReference type="EMBL" id="CAF4531551.1"/>
    </source>
</evidence>
<evidence type="ECO:0000313" key="15">
    <source>
        <dbReference type="EMBL" id="CAF4475001.1"/>
    </source>
</evidence>
<dbReference type="EMBL" id="CAJNXB010002641">
    <property type="protein sequence ID" value="CAF3267424.1"/>
    <property type="molecule type" value="Genomic_DNA"/>
</dbReference>
<dbReference type="PROSITE" id="PS51996">
    <property type="entry name" value="TR_MART"/>
    <property type="match status" value="1"/>
</dbReference>
<evidence type="ECO:0000313" key="17">
    <source>
        <dbReference type="EMBL" id="CAF4582880.1"/>
    </source>
</evidence>
<dbReference type="GO" id="GO:0106274">
    <property type="term" value="F:NAD+-protein-arginine ADP-ribosyltransferase activity"/>
    <property type="evidence" value="ECO:0007669"/>
    <property type="project" value="UniProtKB-EC"/>
</dbReference>
<keyword evidence="3" id="KW-0964">Secreted</keyword>
<dbReference type="EMBL" id="CAJNYU010003486">
    <property type="protein sequence ID" value="CAF3676220.1"/>
    <property type="molecule type" value="Genomic_DNA"/>
</dbReference>
<keyword evidence="8" id="KW-0843">Virulence</keyword>
<keyword evidence="4" id="KW-0800">Toxin</keyword>
<accession>A0A817RL47</accession>
<evidence type="ECO:0000256" key="1">
    <source>
        <dbReference type="ARBA" id="ARBA00004613"/>
    </source>
</evidence>
<dbReference type="Proteomes" id="UP000663848">
    <property type="component" value="Unassembled WGS sequence"/>
</dbReference>
<evidence type="ECO:0000256" key="2">
    <source>
        <dbReference type="ARBA" id="ARBA00009558"/>
    </source>
</evidence>
<comment type="caution">
    <text evidence="12">The sequence shown here is derived from an EMBL/GenBank/DDBJ whole genome shotgun (WGS) entry which is preliminary data.</text>
</comment>
<feature type="compositionally biased region" description="Basic and acidic residues" evidence="11">
    <location>
        <begin position="254"/>
        <end position="266"/>
    </location>
</feature>
<keyword evidence="7" id="KW-0548">Nucleotidyltransferase</keyword>
<dbReference type="EMBL" id="CAJOBP010008290">
    <property type="protein sequence ID" value="CAF4531551.1"/>
    <property type="molecule type" value="Genomic_DNA"/>
</dbReference>
<name>A0A817RL47_9BILA</name>
<evidence type="ECO:0000313" key="14">
    <source>
        <dbReference type="EMBL" id="CAF3676220.1"/>
    </source>
</evidence>
<evidence type="ECO:0000313" key="12">
    <source>
        <dbReference type="EMBL" id="CAF3267424.1"/>
    </source>
</evidence>
<dbReference type="InterPro" id="IPR050999">
    <property type="entry name" value="ADP-ribosyltransferase_ARG"/>
</dbReference>
<gene>
    <name evidence="14" type="ORF">FME351_LOCUS26061</name>
    <name evidence="13" type="ORF">GRG538_LOCUS1369</name>
    <name evidence="17" type="ORF">QYT958_LOCUS10379</name>
    <name evidence="12" type="ORF">TIS948_LOCUS16140</name>
    <name evidence="15" type="ORF">TSG867_LOCUS18964</name>
    <name evidence="16" type="ORF">UJA718_LOCUS28234</name>
</gene>